<dbReference type="InterPro" id="IPR001584">
    <property type="entry name" value="Integrase_cat-core"/>
</dbReference>
<keyword evidence="5" id="KW-1185">Reference proteome</keyword>
<proteinExistence type="predicted"/>
<feature type="compositionally biased region" description="Low complexity" evidence="2">
    <location>
        <begin position="1006"/>
        <end position="1028"/>
    </location>
</feature>
<evidence type="ECO:0000259" key="3">
    <source>
        <dbReference type="PROSITE" id="PS50994"/>
    </source>
</evidence>
<feature type="compositionally biased region" description="Basic and acidic residues" evidence="2">
    <location>
        <begin position="907"/>
        <end position="921"/>
    </location>
</feature>
<comment type="caution">
    <text evidence="4">The sequence shown here is derived from an EMBL/GenBank/DDBJ whole genome shotgun (WGS) entry which is preliminary data.</text>
</comment>
<feature type="domain" description="Integrase catalytic" evidence="3">
    <location>
        <begin position="1343"/>
        <end position="1517"/>
    </location>
</feature>
<feature type="region of interest" description="Disordered" evidence="2">
    <location>
        <begin position="310"/>
        <end position="373"/>
    </location>
</feature>
<feature type="region of interest" description="Disordered" evidence="2">
    <location>
        <begin position="952"/>
        <end position="1031"/>
    </location>
</feature>
<dbReference type="InterPro" id="IPR036397">
    <property type="entry name" value="RNaseH_sf"/>
</dbReference>
<dbReference type="InterPro" id="IPR012337">
    <property type="entry name" value="RNaseH-like_sf"/>
</dbReference>
<dbReference type="SUPFAM" id="SSF53098">
    <property type="entry name" value="Ribonuclease H-like"/>
    <property type="match status" value="1"/>
</dbReference>
<organism evidence="4 5">
    <name type="scientific">Leucocoprinus leucothites</name>
    <dbReference type="NCBI Taxonomy" id="201217"/>
    <lineage>
        <taxon>Eukaryota</taxon>
        <taxon>Fungi</taxon>
        <taxon>Dikarya</taxon>
        <taxon>Basidiomycota</taxon>
        <taxon>Agaricomycotina</taxon>
        <taxon>Agaricomycetes</taxon>
        <taxon>Agaricomycetidae</taxon>
        <taxon>Agaricales</taxon>
        <taxon>Agaricineae</taxon>
        <taxon>Agaricaceae</taxon>
        <taxon>Leucocoprinus</taxon>
    </lineage>
</organism>
<dbReference type="Gene3D" id="3.30.420.10">
    <property type="entry name" value="Ribonuclease H-like superfamily/Ribonuclease H"/>
    <property type="match status" value="1"/>
</dbReference>
<evidence type="ECO:0000313" key="4">
    <source>
        <dbReference type="EMBL" id="KAF5358342.1"/>
    </source>
</evidence>
<feature type="region of interest" description="Disordered" evidence="2">
    <location>
        <begin position="900"/>
        <end position="929"/>
    </location>
</feature>
<dbReference type="PANTHER" id="PTHR46791">
    <property type="entry name" value="EXPRESSED PROTEIN"/>
    <property type="match status" value="1"/>
</dbReference>
<gene>
    <name evidence="4" type="ORF">D9756_001540</name>
</gene>
<dbReference type="PANTHER" id="PTHR46791:SF5">
    <property type="entry name" value="CLR5 DOMAIN-CONTAINING PROTEIN-RELATED"/>
    <property type="match status" value="1"/>
</dbReference>
<dbReference type="EMBL" id="JAACJO010000005">
    <property type="protein sequence ID" value="KAF5358342.1"/>
    <property type="molecule type" value="Genomic_DNA"/>
</dbReference>
<name>A0A8H5LID6_9AGAR</name>
<dbReference type="InterPro" id="IPR058913">
    <property type="entry name" value="Integrase_dom_put"/>
</dbReference>
<feature type="compositionally biased region" description="Basic and acidic residues" evidence="2">
    <location>
        <begin position="1559"/>
        <end position="1573"/>
    </location>
</feature>
<dbReference type="Pfam" id="PF24764">
    <property type="entry name" value="rva_4"/>
    <property type="match status" value="1"/>
</dbReference>
<protein>
    <recommendedName>
        <fullName evidence="3">Integrase catalytic domain-containing protein</fullName>
    </recommendedName>
</protein>
<sequence>MSCAASEISNNQALVSVGYATLLKCVSQCTDDITWERRIPNYQTLLIVCACLPTLKNNDQHVHGVYRTNRRIQRRSEDGRHRLCTVTHNSSVPGLSRQECVSGYTTSSRTRRLKSGAPASATTKPTLLLAHPHLITDITLRSLGLHLLRTWWHRKDLNGHRLADFKQYSRYKFQNDSGVHIINEHALITLFNYVTRITLPEELGATSDAEMDSGSPCKNPDCAWKGSCMLFKAASMQPDLNCALMSLCECGCQATRHYLPTTTTQGTGNVSPNATPYGISSEGQHFVPGSLGAEFLRSMGEGRGSASAFLRTDNIRKKRQQQDGLADSLQFDPGSEIHKTAAENASTTRLPKNKRRRKAEDTSRPAAPITTAPAKAKEPLRVFKFVLIPETSLLDNFTRTEPTADEIRTSLYTAGLVVDVTIDATATHSEIKESVIAAFLAAPIRQEIPITLEDFSIVSASPQGKGQRRILKRILNSSEAVLSLESIKFITHRQGKKDMGKVVYVGLLRGKADIVISQENGDGGNEESASAEDSASVDEDAQSDVLMADETADNNKTYEDFLNHSPFEDTSADNFNSGNMNLEDLPVGEEYIGPAFAHSAPLIDPDGLVDYLRYDKHILPLHCLTRNISCELGQETWWPLQDSRCWTDLHQAAGAIQTKLEAVEKESTHRYLIKELYTALNRAQASFDFLFKLSNMRVIGIVSDDDKYYTASFRDTFRVGPHGVMPFISTLYRAHCHLNSLQVTSWIKNEVENCLRRIDAYAYCLLTLVNDFRELEDRVKWDVPGVCHLRRSTNTHPDLFPVSTISYLVLRVPLNHRLPESIIQDLHHDFGSATEHSKIDPTKLCYGELGIHGFLDLVADYLDACPSEATYYDEVKGIVSRFCMDLSYAIERHAIIDAQTKGKGRRKYETRSSTVKDRDSSPDIEELEPDEATRNVFELVELSLILLKDKDKQRRSNANANSSNCRADPSSSTTNASTHFTNSSSSTGTSAGSNTSTGSSDGGSAGASTSSPTGASTGPGSAPSATSTPRVKVKNLSTCNTLDELAQRVVTYIKHPDPEKRLPSWNLMQGVTRELKWRKLFLTYHPDKNSIGLPNSDGSTPSVYTEAWLVTGYECVSPVSNLPYDGDRVSNFLRLSDKIVQEAQHLIVTIPNVEIFAVERSLRLLNTVNQVLQQISDQWISPVEVEFLSGVVQGLIHPLQHFLEVTDPNERPQAQTAPPGPGRGRPRVIIDIQRAIHLHDLGNSWESVAEAIGVARKTLYLHLARAGISSARPTHTEITDEGLDEVVAGISLLHPQNGAGIIHGALKSLEILVPIKRVKESLRRVDPIGIMLRWHGAIKRRVYRVRGSNALWHMDGNEKLKPWGFYIHGCVDGHSRLLIYLQCRDNKRALTVEKIFMRGVSQYGWPSRVRGDYGTENNAIEVRMVLKWGEHHKAYIRGRSVHNVRIERTWRDVRTGVIEFWRTIFLHLEEIGMLDMDNAAHRPRIQRWLDRFIQFWNHHSIRTAKNKSPLAIYELSKERAINLGFWNNDPGDGVEEIDPFYGFDGQEQQPTPEELLQEDEQRQNERDRDDGPALAEARKVLSNLPVHMDDGNNGINWYCQALFTLETYLNALA</sequence>
<evidence type="ECO:0000256" key="1">
    <source>
        <dbReference type="ARBA" id="ARBA00022884"/>
    </source>
</evidence>
<feature type="compositionally biased region" description="Low complexity" evidence="2">
    <location>
        <begin position="956"/>
        <end position="999"/>
    </location>
</feature>
<feature type="region of interest" description="Disordered" evidence="2">
    <location>
        <begin position="518"/>
        <end position="541"/>
    </location>
</feature>
<feature type="region of interest" description="Disordered" evidence="2">
    <location>
        <begin position="1537"/>
        <end position="1573"/>
    </location>
</feature>
<dbReference type="Proteomes" id="UP000559027">
    <property type="component" value="Unassembled WGS sequence"/>
</dbReference>
<keyword evidence="1" id="KW-0694">RNA-binding</keyword>
<dbReference type="GO" id="GO:0003723">
    <property type="term" value="F:RNA binding"/>
    <property type="evidence" value="ECO:0007669"/>
    <property type="project" value="UniProtKB-KW"/>
</dbReference>
<dbReference type="GO" id="GO:0015074">
    <property type="term" value="P:DNA integration"/>
    <property type="evidence" value="ECO:0007669"/>
    <property type="project" value="InterPro"/>
</dbReference>
<evidence type="ECO:0000313" key="5">
    <source>
        <dbReference type="Proteomes" id="UP000559027"/>
    </source>
</evidence>
<accession>A0A8H5LID6</accession>
<reference evidence="4 5" key="1">
    <citation type="journal article" date="2020" name="ISME J.">
        <title>Uncovering the hidden diversity of litter-decomposition mechanisms in mushroom-forming fungi.</title>
        <authorList>
            <person name="Floudas D."/>
            <person name="Bentzer J."/>
            <person name="Ahren D."/>
            <person name="Johansson T."/>
            <person name="Persson P."/>
            <person name="Tunlid A."/>
        </authorList>
    </citation>
    <scope>NUCLEOTIDE SEQUENCE [LARGE SCALE GENOMIC DNA]</scope>
    <source>
        <strain evidence="4 5">CBS 146.42</strain>
    </source>
</reference>
<dbReference type="PROSITE" id="PS50994">
    <property type="entry name" value="INTEGRASE"/>
    <property type="match status" value="1"/>
</dbReference>
<dbReference type="GO" id="GO:0005634">
    <property type="term" value="C:nucleus"/>
    <property type="evidence" value="ECO:0007669"/>
    <property type="project" value="UniProtKB-ARBA"/>
</dbReference>
<dbReference type="OrthoDB" id="2686689at2759"/>
<evidence type="ECO:0000256" key="2">
    <source>
        <dbReference type="SAM" id="MobiDB-lite"/>
    </source>
</evidence>